<dbReference type="InterPro" id="IPR050469">
    <property type="entry name" value="Diguanylate_Cyclase"/>
</dbReference>
<dbReference type="GO" id="GO:0052621">
    <property type="term" value="F:diguanylate cyclase activity"/>
    <property type="evidence" value="ECO:0007669"/>
    <property type="project" value="UniProtKB-EC"/>
</dbReference>
<comment type="caution">
    <text evidence="5">The sequence shown here is derived from an EMBL/GenBank/DDBJ whole genome shotgun (WGS) entry which is preliminary data.</text>
</comment>
<keyword evidence="3" id="KW-0812">Transmembrane</keyword>
<protein>
    <recommendedName>
        <fullName evidence="1">diguanylate cyclase</fullName>
        <ecNumber evidence="1">2.7.7.65</ecNumber>
    </recommendedName>
</protein>
<dbReference type="SMART" id="SM00267">
    <property type="entry name" value="GGDEF"/>
    <property type="match status" value="1"/>
</dbReference>
<dbReference type="EC" id="2.7.7.65" evidence="1"/>
<feature type="transmembrane region" description="Helical" evidence="3">
    <location>
        <begin position="6"/>
        <end position="29"/>
    </location>
</feature>
<dbReference type="PROSITE" id="PS50887">
    <property type="entry name" value="GGDEF"/>
    <property type="match status" value="1"/>
</dbReference>
<dbReference type="CDD" id="cd01949">
    <property type="entry name" value="GGDEF"/>
    <property type="match status" value="1"/>
</dbReference>
<dbReference type="PANTHER" id="PTHR45138:SF9">
    <property type="entry name" value="DIGUANYLATE CYCLASE DGCM-RELATED"/>
    <property type="match status" value="1"/>
</dbReference>
<evidence type="ECO:0000313" key="5">
    <source>
        <dbReference type="EMBL" id="MBB3936629.1"/>
    </source>
</evidence>
<feature type="domain" description="GGDEF" evidence="4">
    <location>
        <begin position="242"/>
        <end position="375"/>
    </location>
</feature>
<feature type="transmembrane region" description="Helical" evidence="3">
    <location>
        <begin position="156"/>
        <end position="178"/>
    </location>
</feature>
<dbReference type="InterPro" id="IPR000160">
    <property type="entry name" value="GGDEF_dom"/>
</dbReference>
<dbReference type="SUPFAM" id="SSF55073">
    <property type="entry name" value="Nucleotide cyclase"/>
    <property type="match status" value="1"/>
</dbReference>
<dbReference type="RefSeq" id="WP_090962211.1">
    <property type="nucleotide sequence ID" value="NZ_FOOA01000005.1"/>
</dbReference>
<comment type="catalytic activity">
    <reaction evidence="2">
        <text>2 GTP = 3',3'-c-di-GMP + 2 diphosphate</text>
        <dbReference type="Rhea" id="RHEA:24898"/>
        <dbReference type="ChEBI" id="CHEBI:33019"/>
        <dbReference type="ChEBI" id="CHEBI:37565"/>
        <dbReference type="ChEBI" id="CHEBI:58805"/>
        <dbReference type="EC" id="2.7.7.65"/>
    </reaction>
</comment>
<keyword evidence="6" id="KW-1185">Reference proteome</keyword>
<name>A0A7W6FUV5_9HYPH</name>
<evidence type="ECO:0000259" key="4">
    <source>
        <dbReference type="PROSITE" id="PS50887"/>
    </source>
</evidence>
<organism evidence="5 6">
    <name type="scientific">Aureimonas phyllosphaerae</name>
    <dbReference type="NCBI Taxonomy" id="1166078"/>
    <lineage>
        <taxon>Bacteria</taxon>
        <taxon>Pseudomonadati</taxon>
        <taxon>Pseudomonadota</taxon>
        <taxon>Alphaproteobacteria</taxon>
        <taxon>Hyphomicrobiales</taxon>
        <taxon>Aurantimonadaceae</taxon>
        <taxon>Aureimonas</taxon>
    </lineage>
</organism>
<reference evidence="5 6" key="1">
    <citation type="submission" date="2020-08" db="EMBL/GenBank/DDBJ databases">
        <title>Genomic Encyclopedia of Type Strains, Phase IV (KMG-IV): sequencing the most valuable type-strain genomes for metagenomic binning, comparative biology and taxonomic classification.</title>
        <authorList>
            <person name="Goeker M."/>
        </authorList>
    </citation>
    <scope>NUCLEOTIDE SEQUENCE [LARGE SCALE GENOMIC DNA]</scope>
    <source>
        <strain evidence="5 6">DSM 25024</strain>
    </source>
</reference>
<sequence length="398" mass="41904">MTALDLGTVLVLHKTSLLAGAGGLLLPWLGGGRPRGVGTLAVGYLLLALGAFLAGLGEFGAISAETWRSSSLALAVFAYTLIYCGIRRLDRPAGRALWLLAASPVVLVVGLLTPVFDDNTLRASAFHAVAALAGLASAISLIRAGRRERLASRAPLAFALGACGLVYGIQFPLIALGFSSPGSIAIGFAVTMMLNFSIAALVVSFVRERGEETERRRSVTDALTGVLNRHGFRDAVPEFVPEGAAMLLLDLDHFKSINDRFGHAGGDVVLTRLSRIVEACLEPGEILARLGGEEFVVFLPHGGSRAGDLAETVRIRLADAVIDWRGERIAVSTSVGVAHASPRRSEGREALLACADAALYRAKRLGRNRVEIDGAALSDDAERPSASWQGVTPHFAPG</sequence>
<evidence type="ECO:0000256" key="1">
    <source>
        <dbReference type="ARBA" id="ARBA00012528"/>
    </source>
</evidence>
<dbReference type="InterPro" id="IPR029787">
    <property type="entry name" value="Nucleotide_cyclase"/>
</dbReference>
<evidence type="ECO:0000256" key="2">
    <source>
        <dbReference type="ARBA" id="ARBA00034247"/>
    </source>
</evidence>
<feature type="transmembrane region" description="Helical" evidence="3">
    <location>
        <begin position="67"/>
        <end position="84"/>
    </location>
</feature>
<keyword evidence="3" id="KW-0472">Membrane</keyword>
<feature type="transmembrane region" description="Helical" evidence="3">
    <location>
        <begin position="184"/>
        <end position="206"/>
    </location>
</feature>
<dbReference type="Pfam" id="PF00990">
    <property type="entry name" value="GGDEF"/>
    <property type="match status" value="1"/>
</dbReference>
<dbReference type="Gene3D" id="3.30.70.270">
    <property type="match status" value="1"/>
</dbReference>
<accession>A0A7W6FUV5</accession>
<dbReference type="EMBL" id="JACIDO010000005">
    <property type="protein sequence ID" value="MBB3936629.1"/>
    <property type="molecule type" value="Genomic_DNA"/>
</dbReference>
<feature type="transmembrane region" description="Helical" evidence="3">
    <location>
        <begin position="125"/>
        <end position="144"/>
    </location>
</feature>
<proteinExistence type="predicted"/>
<feature type="transmembrane region" description="Helical" evidence="3">
    <location>
        <begin position="41"/>
        <end position="61"/>
    </location>
</feature>
<dbReference type="PANTHER" id="PTHR45138">
    <property type="entry name" value="REGULATORY COMPONENTS OF SENSORY TRANSDUCTION SYSTEM"/>
    <property type="match status" value="1"/>
</dbReference>
<dbReference type="Proteomes" id="UP000531216">
    <property type="component" value="Unassembled WGS sequence"/>
</dbReference>
<dbReference type="InterPro" id="IPR043128">
    <property type="entry name" value="Rev_trsase/Diguanyl_cyclase"/>
</dbReference>
<keyword evidence="3" id="KW-1133">Transmembrane helix</keyword>
<dbReference type="NCBIfam" id="TIGR00254">
    <property type="entry name" value="GGDEF"/>
    <property type="match status" value="1"/>
</dbReference>
<dbReference type="AlphaFoldDB" id="A0A7W6FUV5"/>
<gene>
    <name evidence="5" type="ORF">GGR05_002783</name>
</gene>
<evidence type="ECO:0000313" key="6">
    <source>
        <dbReference type="Proteomes" id="UP000531216"/>
    </source>
</evidence>
<evidence type="ECO:0000256" key="3">
    <source>
        <dbReference type="SAM" id="Phobius"/>
    </source>
</evidence>
<feature type="transmembrane region" description="Helical" evidence="3">
    <location>
        <begin position="96"/>
        <end position="113"/>
    </location>
</feature>
<dbReference type="OrthoDB" id="8401841at2"/>